<evidence type="ECO:0000256" key="3">
    <source>
        <dbReference type="ARBA" id="ARBA00022691"/>
    </source>
</evidence>
<keyword evidence="2 5" id="KW-0808">Transferase</keyword>
<dbReference type="Proteomes" id="UP000054837">
    <property type="component" value="Unassembled WGS sequence"/>
</dbReference>
<dbReference type="PRINTS" id="PR02008">
    <property type="entry name" value="RCMTFAMILY"/>
</dbReference>
<keyword evidence="3 5" id="KW-0949">S-adenosyl-L-methionine</keyword>
<gene>
    <name evidence="8" type="ORF">AVL62_03290</name>
</gene>
<dbReference type="InterPro" id="IPR029063">
    <property type="entry name" value="SAM-dependent_MTases_sf"/>
</dbReference>
<dbReference type="PANTHER" id="PTHR22807">
    <property type="entry name" value="NOP2 YEAST -RELATED NOL1/NOP2/FMU SUN DOMAIN-CONTAINING"/>
    <property type="match status" value="1"/>
</dbReference>
<protein>
    <submittedName>
        <fullName evidence="8">Methyltransferase</fullName>
    </submittedName>
</protein>
<name>A0A0W8I710_9MICO</name>
<reference evidence="8 9" key="1">
    <citation type="submission" date="2015-12" db="EMBL/GenBank/DDBJ databases">
        <title>Serinicoccus chungangenesis strain CD08_5 genome sequencing and assembly.</title>
        <authorList>
            <person name="Chander A.M."/>
            <person name="Kaur G."/>
            <person name="Nair G.R."/>
            <person name="Dhawan D.K."/>
            <person name="Kochhar R.K."/>
            <person name="Mayilraj S."/>
            <person name="Bhadada S.K."/>
        </authorList>
    </citation>
    <scope>NUCLEOTIDE SEQUENCE [LARGE SCALE GENOMIC DNA]</scope>
    <source>
        <strain evidence="8 9">CD08_5</strain>
    </source>
</reference>
<accession>A0A0W8I710</accession>
<dbReference type="GO" id="GO:0006355">
    <property type="term" value="P:regulation of DNA-templated transcription"/>
    <property type="evidence" value="ECO:0007669"/>
    <property type="project" value="InterPro"/>
</dbReference>
<feature type="domain" description="SAM-dependent MTase RsmB/NOP-type" evidence="7">
    <location>
        <begin position="200"/>
        <end position="496"/>
    </location>
</feature>
<dbReference type="InterPro" id="IPR035926">
    <property type="entry name" value="NusB-like_sf"/>
</dbReference>
<dbReference type="Gene3D" id="1.10.940.10">
    <property type="entry name" value="NusB-like"/>
    <property type="match status" value="1"/>
</dbReference>
<feature type="region of interest" description="Disordered" evidence="6">
    <location>
        <begin position="1"/>
        <end position="38"/>
    </location>
</feature>
<evidence type="ECO:0000256" key="5">
    <source>
        <dbReference type="PROSITE-ProRule" id="PRU01023"/>
    </source>
</evidence>
<comment type="caution">
    <text evidence="8">The sequence shown here is derived from an EMBL/GenBank/DDBJ whole genome shotgun (WGS) entry which is preliminary data.</text>
</comment>
<dbReference type="PROSITE" id="PS51686">
    <property type="entry name" value="SAM_MT_RSMB_NOP"/>
    <property type="match status" value="1"/>
</dbReference>
<keyword evidence="9" id="KW-1185">Reference proteome</keyword>
<dbReference type="Pfam" id="PF01029">
    <property type="entry name" value="NusB"/>
    <property type="match status" value="1"/>
</dbReference>
<dbReference type="SUPFAM" id="SSF48013">
    <property type="entry name" value="NusB-like"/>
    <property type="match status" value="1"/>
</dbReference>
<dbReference type="GO" id="GO:0008173">
    <property type="term" value="F:RNA methyltransferase activity"/>
    <property type="evidence" value="ECO:0007669"/>
    <property type="project" value="InterPro"/>
</dbReference>
<dbReference type="InterPro" id="IPR001678">
    <property type="entry name" value="MeTrfase_RsmB-F_NOP2_dom"/>
</dbReference>
<dbReference type="GO" id="GO:0003723">
    <property type="term" value="F:RNA binding"/>
    <property type="evidence" value="ECO:0007669"/>
    <property type="project" value="UniProtKB-UniRule"/>
</dbReference>
<feature type="binding site" evidence="5">
    <location>
        <begin position="304"/>
        <end position="310"/>
    </location>
    <ligand>
        <name>S-adenosyl-L-methionine</name>
        <dbReference type="ChEBI" id="CHEBI:59789"/>
    </ligand>
</feature>
<comment type="similarity">
    <text evidence="5">Belongs to the class I-like SAM-binding methyltransferase superfamily. RsmB/NOP family.</text>
</comment>
<dbReference type="OrthoDB" id="9810297at2"/>
<evidence type="ECO:0000313" key="9">
    <source>
        <dbReference type="Proteomes" id="UP000054837"/>
    </source>
</evidence>
<dbReference type="EMBL" id="LQBL01000027">
    <property type="protein sequence ID" value="KUG54274.1"/>
    <property type="molecule type" value="Genomic_DNA"/>
</dbReference>
<feature type="binding site" evidence="5">
    <location>
        <position position="329"/>
    </location>
    <ligand>
        <name>S-adenosyl-L-methionine</name>
        <dbReference type="ChEBI" id="CHEBI:59789"/>
    </ligand>
</feature>
<dbReference type="InterPro" id="IPR006027">
    <property type="entry name" value="NusB_RsmB_TIM44"/>
</dbReference>
<dbReference type="STRING" id="767452.AVL62_03290"/>
<feature type="compositionally biased region" description="Low complexity" evidence="6">
    <location>
        <begin position="27"/>
        <end position="38"/>
    </location>
</feature>
<evidence type="ECO:0000256" key="6">
    <source>
        <dbReference type="SAM" id="MobiDB-lite"/>
    </source>
</evidence>
<evidence type="ECO:0000259" key="7">
    <source>
        <dbReference type="PROSITE" id="PS51686"/>
    </source>
</evidence>
<evidence type="ECO:0000256" key="4">
    <source>
        <dbReference type="ARBA" id="ARBA00022884"/>
    </source>
</evidence>
<feature type="active site" description="Nucleophile" evidence="5">
    <location>
        <position position="429"/>
    </location>
</feature>
<proteinExistence type="inferred from homology"/>
<dbReference type="GO" id="GO:0001510">
    <property type="term" value="P:RNA methylation"/>
    <property type="evidence" value="ECO:0007669"/>
    <property type="project" value="InterPro"/>
</dbReference>
<keyword evidence="4 5" id="KW-0694">RNA-binding</keyword>
<evidence type="ECO:0000256" key="1">
    <source>
        <dbReference type="ARBA" id="ARBA00022603"/>
    </source>
</evidence>
<dbReference type="InterPro" id="IPR049560">
    <property type="entry name" value="MeTrfase_RsmB-F_NOP2_cat"/>
</dbReference>
<feature type="binding site" evidence="5">
    <location>
        <position position="376"/>
    </location>
    <ligand>
        <name>S-adenosyl-L-methionine</name>
        <dbReference type="ChEBI" id="CHEBI:59789"/>
    </ligand>
</feature>
<dbReference type="Gene3D" id="3.40.50.150">
    <property type="entry name" value="Vaccinia Virus protein VP39"/>
    <property type="match status" value="1"/>
</dbReference>
<feature type="compositionally biased region" description="Basic and acidic residues" evidence="6">
    <location>
        <begin position="1"/>
        <end position="10"/>
    </location>
</feature>
<dbReference type="SUPFAM" id="SSF53335">
    <property type="entry name" value="S-adenosyl-L-methionine-dependent methyltransferases"/>
    <property type="match status" value="1"/>
</dbReference>
<organism evidence="8 9">
    <name type="scientific">Serinicoccus chungangensis</name>
    <dbReference type="NCBI Taxonomy" id="767452"/>
    <lineage>
        <taxon>Bacteria</taxon>
        <taxon>Bacillati</taxon>
        <taxon>Actinomycetota</taxon>
        <taxon>Actinomycetes</taxon>
        <taxon>Micrococcales</taxon>
        <taxon>Ornithinimicrobiaceae</taxon>
        <taxon>Serinicoccus</taxon>
    </lineage>
</organism>
<dbReference type="PANTHER" id="PTHR22807:SF53">
    <property type="entry name" value="RIBOSOMAL RNA SMALL SUBUNIT METHYLTRANSFERASE B-RELATED"/>
    <property type="match status" value="1"/>
</dbReference>
<sequence>MPEPRRRPGGDRPGGTGQRRGPRRRSAQTPAQRARQADPARAVAYRVLLQVDTEEAFANLVLPGALRSAGLKGRDAAFATELTYGSLRLQGLYDAVVGVAASRPAAEIDSPVRTVLRLGVHQLLGMRVPGHAAVSATVALARQEVGQGAAGFVNAVLRRVSEQDREAWVAQVVAPVGDPTTRLALEHSHPEWVVRALRAGLVSSRGPDPAQEELASLLAAHNTPGPLTLVARPGLGAEQELEDAGATPSPAAPTAWVLPQGDPGALAAVREGRAAVQDAGSQLLTLALASAPLDGPDERWLDLCAGPGGKAGLLAALAAGAGASLRANEVSEHRAELVRHTLVGPVHGGARVDVTVGDGREVGAAQPQTYDRVLVDAPCTGLGALRRRPEARWRRSPQDLTTLGPLQRALLDSALRATRPGGLVAYATCSPHLAETELVVRDVLKRHPGVEPLDVRPLLRDRSGTPLTDLGPGPWAQLWPHLHGTDGMFVALLALPGRSLG</sequence>
<feature type="binding site" evidence="5">
    <location>
        <position position="358"/>
    </location>
    <ligand>
        <name>S-adenosyl-L-methionine</name>
        <dbReference type="ChEBI" id="CHEBI:59789"/>
    </ligand>
</feature>
<dbReference type="RefSeq" id="WP_058891006.1">
    <property type="nucleotide sequence ID" value="NZ_LQBL01000027.1"/>
</dbReference>
<dbReference type="InterPro" id="IPR023267">
    <property type="entry name" value="RCMT"/>
</dbReference>
<dbReference type="AlphaFoldDB" id="A0A0W8I710"/>
<evidence type="ECO:0000256" key="2">
    <source>
        <dbReference type="ARBA" id="ARBA00022679"/>
    </source>
</evidence>
<keyword evidence="1 5" id="KW-0489">Methyltransferase</keyword>
<dbReference type="Pfam" id="PF01189">
    <property type="entry name" value="Methyltr_RsmB-F"/>
    <property type="match status" value="1"/>
</dbReference>
<evidence type="ECO:0000313" key="8">
    <source>
        <dbReference type="EMBL" id="KUG54274.1"/>
    </source>
</evidence>